<evidence type="ECO:0000313" key="4">
    <source>
        <dbReference type="Proteomes" id="UP000260812"/>
    </source>
</evidence>
<dbReference type="CDD" id="cd02028">
    <property type="entry name" value="UMPK_like"/>
    <property type="match status" value="1"/>
</dbReference>
<evidence type="ECO:0000313" key="3">
    <source>
        <dbReference type="EMBL" id="RGE72710.1"/>
    </source>
</evidence>
<dbReference type="AlphaFoldDB" id="A0A3E3J057"/>
<accession>A0A3E3J057</accession>
<dbReference type="InterPro" id="IPR004095">
    <property type="entry name" value="TGS"/>
</dbReference>
<dbReference type="SUPFAM" id="SSF52540">
    <property type="entry name" value="P-loop containing nucleoside triphosphate hydrolases"/>
    <property type="match status" value="1"/>
</dbReference>
<keyword evidence="3" id="KW-0808">Transferase</keyword>
<dbReference type="Pfam" id="PF00485">
    <property type="entry name" value="PRK"/>
    <property type="match status" value="1"/>
</dbReference>
<evidence type="ECO:0000313" key="5">
    <source>
        <dbReference type="Proteomes" id="UP000261166"/>
    </source>
</evidence>
<dbReference type="Gene3D" id="3.40.50.300">
    <property type="entry name" value="P-loop containing nucleotide triphosphate hydrolases"/>
    <property type="match status" value="1"/>
</dbReference>
<dbReference type="SUPFAM" id="SSF55186">
    <property type="entry name" value="ThrRS/AlaRS common domain"/>
    <property type="match status" value="1"/>
</dbReference>
<organism evidence="3 5">
    <name type="scientific">Eisenbergiella massiliensis</name>
    <dbReference type="NCBI Taxonomy" id="1720294"/>
    <lineage>
        <taxon>Bacteria</taxon>
        <taxon>Bacillati</taxon>
        <taxon>Bacillota</taxon>
        <taxon>Clostridia</taxon>
        <taxon>Lachnospirales</taxon>
        <taxon>Lachnospiraceae</taxon>
        <taxon>Eisenbergiella</taxon>
    </lineage>
</organism>
<reference evidence="3 5" key="1">
    <citation type="submission" date="2018-08" db="EMBL/GenBank/DDBJ databases">
        <title>A genome reference for cultivated species of the human gut microbiota.</title>
        <authorList>
            <person name="Zou Y."/>
            <person name="Xue W."/>
            <person name="Luo G."/>
        </authorList>
    </citation>
    <scope>NUCLEOTIDE SEQUENCE [LARGE SCALE GENOMIC DNA]</scope>
    <source>
        <strain evidence="3 5">AF26-4BH</strain>
        <strain evidence="2">TF05-5AC</strain>
    </source>
</reference>
<dbReference type="OrthoDB" id="9764644at2"/>
<dbReference type="GO" id="GO:0005524">
    <property type="term" value="F:ATP binding"/>
    <property type="evidence" value="ECO:0007669"/>
    <property type="project" value="InterPro"/>
</dbReference>
<protein>
    <submittedName>
        <fullName evidence="3">Nucleoside kinase</fullName>
    </submittedName>
</protein>
<dbReference type="EMBL" id="QVLU01000005">
    <property type="protein sequence ID" value="RGE72710.1"/>
    <property type="molecule type" value="Genomic_DNA"/>
</dbReference>
<dbReference type="InterPro" id="IPR018163">
    <property type="entry name" value="Thr/Ala-tRNA-synth_IIc_edit"/>
</dbReference>
<dbReference type="Proteomes" id="UP000260812">
    <property type="component" value="Unassembled WGS sequence"/>
</dbReference>
<dbReference type="Proteomes" id="UP000261166">
    <property type="component" value="Unassembled WGS sequence"/>
</dbReference>
<keyword evidence="3" id="KW-0418">Kinase</keyword>
<evidence type="ECO:0000259" key="1">
    <source>
        <dbReference type="PROSITE" id="PS51880"/>
    </source>
</evidence>
<comment type="caution">
    <text evidence="3">The sequence shown here is derived from an EMBL/GenBank/DDBJ whole genome shotgun (WGS) entry which is preliminary data.</text>
</comment>
<dbReference type="GO" id="GO:0016301">
    <property type="term" value="F:kinase activity"/>
    <property type="evidence" value="ECO:0007669"/>
    <property type="project" value="UniProtKB-KW"/>
</dbReference>
<proteinExistence type="predicted"/>
<name>A0A3E3J057_9FIRM</name>
<gene>
    <name evidence="3" type="ORF">DWY69_07460</name>
    <name evidence="2" type="ORF">DXC51_12120</name>
</gene>
<dbReference type="RefSeq" id="WP_021639832.1">
    <property type="nucleotide sequence ID" value="NZ_CALBAU010000236.1"/>
</dbReference>
<dbReference type="InterPro" id="IPR006083">
    <property type="entry name" value="PRK/URK"/>
</dbReference>
<dbReference type="PANTHER" id="PTHR10285">
    <property type="entry name" value="URIDINE KINASE"/>
    <property type="match status" value="1"/>
</dbReference>
<feature type="domain" description="TGS" evidence="1">
    <location>
        <begin position="1"/>
        <end position="60"/>
    </location>
</feature>
<evidence type="ECO:0000313" key="2">
    <source>
        <dbReference type="EMBL" id="RGE60333.1"/>
    </source>
</evidence>
<sequence length="564" mass="64616">MVKVTVNGICREYENGVTYEKLAQEHQAEYDHRIILAIANGKIKELHKTVDRDAAVTFQTLADRVGHDTYIRSAIMLLIKAISDIAGSPRAGKVSVEFSIGRGYYCIPRGELAEKVICADGEEDGQIEAGFVEQVRKRMWELVERRLPISKKAYPTDEAIEIFNAQGMEDKVRLFRYRRGSYINVYCLDGYYDYNYGYMVPDTGYLQYFDLIPYKAGLMLMLPDRSEPETLVPFEPREKLFHTLLRSNDWGEKMEIETVGDLNDKICEGDLAEMILVQEARQERRIAEIAGDIVRRGNVKFVMIAGPSSSGKTTFSHRLAIQLKTHGLIPHPIAVDDYFVDRDKTPLDEEGNYNFECLEAIDVEKFNQDMSDLLAGKRVEMPRFNFKTGLREYKGDYLQLGPEDILVIEGIHGLNDRLSHSLPLKSKYKIYISALTSLNVDDHNRIATTDSRLIRRMVRDARTRGASATHTLRMWSSVRRGEEENIFPFQESADAMFNSALIYELAVLKQFAEPLLYSVRKDQPEYFEAKRLLKFLEYFLGVSSENLPNNSIVREFVGGSCFRV</sequence>
<dbReference type="InterPro" id="IPR027417">
    <property type="entry name" value="P-loop_NTPase"/>
</dbReference>
<keyword evidence="4" id="KW-1185">Reference proteome</keyword>
<dbReference type="GeneID" id="97987600"/>
<dbReference type="PROSITE" id="PS51880">
    <property type="entry name" value="TGS"/>
    <property type="match status" value="1"/>
</dbReference>
<dbReference type="Gene3D" id="3.30.980.10">
    <property type="entry name" value="Threonyl-trna Synthetase, Chain A, domain 2"/>
    <property type="match status" value="1"/>
</dbReference>
<dbReference type="EMBL" id="QVLV01000007">
    <property type="protein sequence ID" value="RGE60333.1"/>
    <property type="molecule type" value="Genomic_DNA"/>
</dbReference>